<dbReference type="GO" id="GO:0008180">
    <property type="term" value="C:COP9 signalosome"/>
    <property type="evidence" value="ECO:0007669"/>
    <property type="project" value="UniProtKB-KW"/>
</dbReference>
<evidence type="ECO:0000259" key="6">
    <source>
        <dbReference type="Pfam" id="PF10602"/>
    </source>
</evidence>
<dbReference type="AlphaFoldDB" id="A0A9D4W4E9"/>
<dbReference type="Proteomes" id="UP001058974">
    <property type="component" value="Chromosome 6"/>
</dbReference>
<keyword evidence="8" id="KW-1185">Reference proteome</keyword>
<dbReference type="PANTHER" id="PTHR14145">
    <property type="entry name" value="26S PROTESOME SUBUNIT 6"/>
    <property type="match status" value="1"/>
</dbReference>
<evidence type="ECO:0000256" key="3">
    <source>
        <dbReference type="ARBA" id="ARBA00022490"/>
    </source>
</evidence>
<reference evidence="7 8" key="1">
    <citation type="journal article" date="2022" name="Nat. Genet.">
        <title>Improved pea reference genome and pan-genome highlight genomic features and evolutionary characteristics.</title>
        <authorList>
            <person name="Yang T."/>
            <person name="Liu R."/>
            <person name="Luo Y."/>
            <person name="Hu S."/>
            <person name="Wang D."/>
            <person name="Wang C."/>
            <person name="Pandey M.K."/>
            <person name="Ge S."/>
            <person name="Xu Q."/>
            <person name="Li N."/>
            <person name="Li G."/>
            <person name="Huang Y."/>
            <person name="Saxena R.K."/>
            <person name="Ji Y."/>
            <person name="Li M."/>
            <person name="Yan X."/>
            <person name="He Y."/>
            <person name="Liu Y."/>
            <person name="Wang X."/>
            <person name="Xiang C."/>
            <person name="Varshney R.K."/>
            <person name="Ding H."/>
            <person name="Gao S."/>
            <person name="Zong X."/>
        </authorList>
    </citation>
    <scope>NUCLEOTIDE SEQUENCE [LARGE SCALE GENOMIC DNA]</scope>
    <source>
        <strain evidence="7 8">cv. Zhongwan 6</strain>
    </source>
</reference>
<keyword evidence="4" id="KW-0736">Signalosome</keyword>
<keyword evidence="3" id="KW-0963">Cytoplasm</keyword>
<proteinExistence type="predicted"/>
<dbReference type="Gramene" id="Psat06G0147500-T1">
    <property type="protein sequence ID" value="KAI5394862.1"/>
    <property type="gene ID" value="KIW84_061475"/>
</dbReference>
<dbReference type="InterPro" id="IPR019585">
    <property type="entry name" value="Rpn7/CSN1"/>
</dbReference>
<feature type="domain" description="26S proteasome regulatory subunit Rpn7 N-terminal" evidence="6">
    <location>
        <begin position="52"/>
        <end position="115"/>
    </location>
</feature>
<name>A0A9D4W4E9_PEA</name>
<dbReference type="GO" id="GO:0005737">
    <property type="term" value="C:cytoplasm"/>
    <property type="evidence" value="ECO:0007669"/>
    <property type="project" value="UniProtKB-SubCell"/>
</dbReference>
<evidence type="ECO:0000256" key="1">
    <source>
        <dbReference type="ARBA" id="ARBA00004123"/>
    </source>
</evidence>
<dbReference type="Gene3D" id="1.25.40.570">
    <property type="match status" value="1"/>
</dbReference>
<dbReference type="EMBL" id="JAMSHJ010000006">
    <property type="protein sequence ID" value="KAI5394862.1"/>
    <property type="molecule type" value="Genomic_DNA"/>
</dbReference>
<evidence type="ECO:0000256" key="2">
    <source>
        <dbReference type="ARBA" id="ARBA00004496"/>
    </source>
</evidence>
<keyword evidence="5" id="KW-0539">Nucleus</keyword>
<dbReference type="InterPro" id="IPR045135">
    <property type="entry name" value="Rpn7_N"/>
</dbReference>
<sequence length="156" mass="18106">MKRSLVLAGRDCRKRIKLFLSLTIYYLDSEEVNHRLVTGIFLGTDALDPIIISKLRCAAGLTNLEAKKYKLASRKFLETGPELGSHYNDVIASQDVATYGELCALATFDRAELKSWDRYRRRRLDRVKEVSEEEFRVWLERDQRSSPFLKIVSYLV</sequence>
<evidence type="ECO:0000313" key="8">
    <source>
        <dbReference type="Proteomes" id="UP001058974"/>
    </source>
</evidence>
<dbReference type="Pfam" id="PF10602">
    <property type="entry name" value="RPN7"/>
    <property type="match status" value="1"/>
</dbReference>
<evidence type="ECO:0000256" key="4">
    <source>
        <dbReference type="ARBA" id="ARBA00022790"/>
    </source>
</evidence>
<evidence type="ECO:0000313" key="7">
    <source>
        <dbReference type="EMBL" id="KAI5394862.1"/>
    </source>
</evidence>
<gene>
    <name evidence="7" type="ORF">KIW84_061475</name>
</gene>
<accession>A0A9D4W4E9</accession>
<dbReference type="PANTHER" id="PTHR14145:SF2">
    <property type="entry name" value="COP9 SIGNALOSOME COMPLEX SUBUNIT 1"/>
    <property type="match status" value="1"/>
</dbReference>
<comment type="caution">
    <text evidence="7">The sequence shown here is derived from an EMBL/GenBank/DDBJ whole genome shotgun (WGS) entry which is preliminary data.</text>
</comment>
<organism evidence="7 8">
    <name type="scientific">Pisum sativum</name>
    <name type="common">Garden pea</name>
    <name type="synonym">Lathyrus oleraceus</name>
    <dbReference type="NCBI Taxonomy" id="3888"/>
    <lineage>
        <taxon>Eukaryota</taxon>
        <taxon>Viridiplantae</taxon>
        <taxon>Streptophyta</taxon>
        <taxon>Embryophyta</taxon>
        <taxon>Tracheophyta</taxon>
        <taxon>Spermatophyta</taxon>
        <taxon>Magnoliopsida</taxon>
        <taxon>eudicotyledons</taxon>
        <taxon>Gunneridae</taxon>
        <taxon>Pentapetalae</taxon>
        <taxon>rosids</taxon>
        <taxon>fabids</taxon>
        <taxon>Fabales</taxon>
        <taxon>Fabaceae</taxon>
        <taxon>Papilionoideae</taxon>
        <taxon>50 kb inversion clade</taxon>
        <taxon>NPAAA clade</taxon>
        <taxon>Hologalegina</taxon>
        <taxon>IRL clade</taxon>
        <taxon>Fabeae</taxon>
        <taxon>Lathyrus</taxon>
    </lineage>
</organism>
<evidence type="ECO:0000256" key="5">
    <source>
        <dbReference type="ARBA" id="ARBA00023242"/>
    </source>
</evidence>
<protein>
    <recommendedName>
        <fullName evidence="6">26S proteasome regulatory subunit Rpn7 N-terminal domain-containing protein</fullName>
    </recommendedName>
</protein>
<comment type="subcellular location">
    <subcellularLocation>
        <location evidence="2">Cytoplasm</location>
    </subcellularLocation>
    <subcellularLocation>
        <location evidence="1">Nucleus</location>
    </subcellularLocation>
</comment>